<dbReference type="InterPro" id="IPR050898">
    <property type="entry name" value="Plant_acyltransferase"/>
</dbReference>
<dbReference type="FunFam" id="3.30.559.10:FF:000107">
    <property type="entry name" value="Chat-3-HEXEN-1-OL ACETYLTRANSFERASE"/>
    <property type="match status" value="1"/>
</dbReference>
<dbReference type="OrthoDB" id="1483986at2759"/>
<keyword evidence="2" id="KW-0808">Transferase</keyword>
<dbReference type="RefSeq" id="XP_056842072.1">
    <property type="nucleotide sequence ID" value="XM_056986092.1"/>
</dbReference>
<reference evidence="3" key="1">
    <citation type="journal article" date="2019" name="Database">
        <title>The radish genome database (RadishGD): an integrated information resource for radish genomics.</title>
        <authorList>
            <person name="Yu H.J."/>
            <person name="Baek S."/>
            <person name="Lee Y.J."/>
            <person name="Cho A."/>
            <person name="Mun J.H."/>
        </authorList>
    </citation>
    <scope>NUCLEOTIDE SEQUENCE [LARGE SCALE GENOMIC DNA]</scope>
    <source>
        <strain evidence="3">cv. WK10039</strain>
    </source>
</reference>
<evidence type="ECO:0000313" key="4">
    <source>
        <dbReference type="RefSeq" id="XP_056842072.1"/>
    </source>
</evidence>
<dbReference type="PANTHER" id="PTHR31147:SF66">
    <property type="entry name" value="OS05G0315700 PROTEIN"/>
    <property type="match status" value="1"/>
</dbReference>
<dbReference type="KEGG" id="rsz:108857879"/>
<comment type="similarity">
    <text evidence="1">Belongs to the plant acyltransferase family.</text>
</comment>
<evidence type="ECO:0000313" key="3">
    <source>
        <dbReference type="Proteomes" id="UP000504610"/>
    </source>
</evidence>
<dbReference type="Proteomes" id="UP000504610">
    <property type="component" value="Chromosome 5"/>
</dbReference>
<dbReference type="GO" id="GO:0016740">
    <property type="term" value="F:transferase activity"/>
    <property type="evidence" value="ECO:0007669"/>
    <property type="project" value="UniProtKB-KW"/>
</dbReference>
<dbReference type="InterPro" id="IPR023213">
    <property type="entry name" value="CAT-like_dom_sf"/>
</dbReference>
<evidence type="ECO:0000256" key="2">
    <source>
        <dbReference type="ARBA" id="ARBA00022679"/>
    </source>
</evidence>
<proteinExistence type="inferred from homology"/>
<keyword evidence="3" id="KW-1185">Reference proteome</keyword>
<name>A0A9W3BS20_RAPSA</name>
<reference evidence="4" key="2">
    <citation type="submission" date="2025-08" db="UniProtKB">
        <authorList>
            <consortium name="RefSeq"/>
        </authorList>
    </citation>
    <scope>IDENTIFICATION</scope>
    <source>
        <tissue evidence="4">Leaf</tissue>
    </source>
</reference>
<dbReference type="GeneID" id="108857879"/>
<organism evidence="3 4">
    <name type="scientific">Raphanus sativus</name>
    <name type="common">Radish</name>
    <name type="synonym">Raphanus raphanistrum var. sativus</name>
    <dbReference type="NCBI Taxonomy" id="3726"/>
    <lineage>
        <taxon>Eukaryota</taxon>
        <taxon>Viridiplantae</taxon>
        <taxon>Streptophyta</taxon>
        <taxon>Embryophyta</taxon>
        <taxon>Tracheophyta</taxon>
        <taxon>Spermatophyta</taxon>
        <taxon>Magnoliopsida</taxon>
        <taxon>eudicotyledons</taxon>
        <taxon>Gunneridae</taxon>
        <taxon>Pentapetalae</taxon>
        <taxon>rosids</taxon>
        <taxon>malvids</taxon>
        <taxon>Brassicales</taxon>
        <taxon>Brassicaceae</taxon>
        <taxon>Brassiceae</taxon>
        <taxon>Raphanus</taxon>
    </lineage>
</organism>
<sequence>MWLIHCLVFKSILRKDSKTMDYHVSLPPSTTTCLSFKVHRRQPELVTPAKPTPRELKPLSDIDDQQGLRFQIPVIFFYRPNLTSNLDPVQVIRRALAQTLVYYYPFAGRLREGPNRKLSVDCTGEGVLFIEADADVTFAELEEADALLPPFPCLEELLFDVEGSSELLNTPLLLVQSLIRPSAKGIFTYVKVISMVTRLKCRGFIFALRFNHTMTDGAGLSLFLKSLCELACGLHAPSVPPVWERESLIASASTLVTHTHREYDDKVEPEAVVVGDFLVSRSFFFGPDEIAAIRRLLPTDLHNTTFEAMTSFLWRCRTVALSPHPNSEMRMTCIVNSRSKLSNPPIPSGYYGNVFAIPVAIATAKDLMEKPLEFPLRLIQEAKKSVTEDYIRSMMALMATRGRPMFVAAGNYIVSDLRHFDLGKVDFGPWGKPVYGGTAKAGIAVFPGVSFYVPFKNRKGVSGTVVAISLPVPAMEKFVEELDGVLYKCLNGRL</sequence>
<dbReference type="Pfam" id="PF02458">
    <property type="entry name" value="Transferase"/>
    <property type="match status" value="2"/>
</dbReference>
<protein>
    <submittedName>
        <fullName evidence="4">(Z)-3-hexen-1-ol acetyltransferase isoform X1</fullName>
    </submittedName>
</protein>
<evidence type="ECO:0000256" key="1">
    <source>
        <dbReference type="ARBA" id="ARBA00009861"/>
    </source>
</evidence>
<dbReference type="AlphaFoldDB" id="A0A9W3BS20"/>
<gene>
    <name evidence="4" type="primary">LOC108857879</name>
</gene>
<accession>A0A9W3BS20</accession>
<dbReference type="Gene3D" id="3.30.559.10">
    <property type="entry name" value="Chloramphenicol acetyltransferase-like domain"/>
    <property type="match status" value="2"/>
</dbReference>
<dbReference type="PANTHER" id="PTHR31147">
    <property type="entry name" value="ACYL TRANSFERASE 4"/>
    <property type="match status" value="1"/>
</dbReference>